<dbReference type="EMBL" id="LR796861">
    <property type="protein sequence ID" value="CAB4170776.1"/>
    <property type="molecule type" value="Genomic_DNA"/>
</dbReference>
<sequence length="164" mass="17044">MSIIKANAWQRTNGTVVGTILQTVSMTTFTAASSTSQSFTDTGLTATITPFSTSNKIIIMANFGDTSNQNQGGPAGVKLILLKNGTAISGGAGQPGGNFANQWNYAGAANEHSITSGSQMYVDSPASTSALTYKFQFASQTTGRTAELMRDNTAGTLILMEVQA</sequence>
<dbReference type="EMBL" id="LR798454">
    <property type="protein sequence ID" value="CAB5238671.1"/>
    <property type="molecule type" value="Genomic_DNA"/>
</dbReference>
<accession>A0A6J7XPM9</accession>
<evidence type="ECO:0000313" key="4">
    <source>
        <dbReference type="EMBL" id="CAB4211558.1"/>
    </source>
</evidence>
<dbReference type="EMBL" id="LR797272">
    <property type="protein sequence ID" value="CAB4198669.1"/>
    <property type="molecule type" value="Genomic_DNA"/>
</dbReference>
<evidence type="ECO:0000313" key="2">
    <source>
        <dbReference type="EMBL" id="CAB4182082.1"/>
    </source>
</evidence>
<name>A0A6J7XPM9_9CAUD</name>
<organism evidence="5">
    <name type="scientific">uncultured Caudovirales phage</name>
    <dbReference type="NCBI Taxonomy" id="2100421"/>
    <lineage>
        <taxon>Viruses</taxon>
        <taxon>Duplodnaviria</taxon>
        <taxon>Heunggongvirae</taxon>
        <taxon>Uroviricota</taxon>
        <taxon>Caudoviricetes</taxon>
        <taxon>Peduoviridae</taxon>
        <taxon>Maltschvirus</taxon>
        <taxon>Maltschvirus maltsch</taxon>
    </lineage>
</organism>
<reference evidence="5" key="1">
    <citation type="submission" date="2020-05" db="EMBL/GenBank/DDBJ databases">
        <authorList>
            <person name="Chiriac C."/>
            <person name="Salcher M."/>
            <person name="Ghai R."/>
            <person name="Kavagutti S V."/>
        </authorList>
    </citation>
    <scope>NUCLEOTIDE SEQUENCE</scope>
</reference>
<evidence type="ECO:0000313" key="1">
    <source>
        <dbReference type="EMBL" id="CAB4170776.1"/>
    </source>
</evidence>
<evidence type="ECO:0000313" key="3">
    <source>
        <dbReference type="EMBL" id="CAB4198669.1"/>
    </source>
</evidence>
<gene>
    <name evidence="2" type="ORF">UFOVP1066_133</name>
    <name evidence="3" type="ORF">UFOVP1315_204</name>
    <name evidence="4" type="ORF">UFOVP1421_165</name>
    <name evidence="5" type="ORF">UFOVP1525_175</name>
    <name evidence="1" type="ORF">UFOVP909_138</name>
</gene>
<evidence type="ECO:0000313" key="5">
    <source>
        <dbReference type="EMBL" id="CAB5238671.1"/>
    </source>
</evidence>
<dbReference type="EMBL" id="LR797019">
    <property type="protein sequence ID" value="CAB4182082.1"/>
    <property type="molecule type" value="Genomic_DNA"/>
</dbReference>
<proteinExistence type="predicted"/>
<dbReference type="EMBL" id="LR797375">
    <property type="protein sequence ID" value="CAB4211558.1"/>
    <property type="molecule type" value="Genomic_DNA"/>
</dbReference>
<protein>
    <submittedName>
        <fullName evidence="5">Uncharacterized protein</fullName>
    </submittedName>
</protein>